<reference evidence="12" key="1">
    <citation type="journal article" date="2019" name="Int. J. Syst. Evol. Microbiol.">
        <title>The Global Catalogue of Microorganisms (GCM) 10K type strain sequencing project: providing services to taxonomists for standard genome sequencing and annotation.</title>
        <authorList>
            <consortium name="The Broad Institute Genomics Platform"/>
            <consortium name="The Broad Institute Genome Sequencing Center for Infectious Disease"/>
            <person name="Wu L."/>
            <person name="Ma J."/>
        </authorList>
    </citation>
    <scope>NUCLEOTIDE SEQUENCE [LARGE SCALE GENOMIC DNA]</scope>
    <source>
        <strain evidence="12">CGMCC 4.7455</strain>
    </source>
</reference>
<dbReference type="EMBL" id="JBHUFU010000002">
    <property type="protein sequence ID" value="MFD1829070.1"/>
    <property type="molecule type" value="Genomic_DNA"/>
</dbReference>
<feature type="binding site" evidence="8">
    <location>
        <position position="82"/>
    </location>
    <ligand>
        <name>Zn(2+)</name>
        <dbReference type="ChEBI" id="CHEBI:29105"/>
        <note>catalytic</note>
    </ligand>
</feature>
<keyword evidence="3 8" id="KW-0819">tRNA processing</keyword>
<feature type="active site" description="Proton donor" evidence="8">
    <location>
        <position position="84"/>
    </location>
</feature>
<gene>
    <name evidence="8 11" type="primary">tadA</name>
    <name evidence="11" type="ORF">ACFSJS_05265</name>
</gene>
<evidence type="ECO:0000256" key="1">
    <source>
        <dbReference type="ARBA" id="ARBA00010669"/>
    </source>
</evidence>
<sequence>MDVPPPEPLEPAAAAAGPSAPALPGDPLRDPWRPAMRRALEEAGRAPATGDVPVGAIVLGPDGAVLGRGRNEREATGDPTAHAEVLALREAARTLGEWRLSGCTLVVTLEPCTMCAGAIVLSRVDRVVYGAVDEKAGAAGSLWDVVRDRRLNHRPEVVSGVLERECAALLTGFFRGSGKGPGTRRDTAADTDFGARPPVG</sequence>
<dbReference type="Gene3D" id="3.40.140.10">
    <property type="entry name" value="Cytidine Deaminase, domain 2"/>
    <property type="match status" value="1"/>
</dbReference>
<dbReference type="GO" id="GO:0052717">
    <property type="term" value="F:tRNA-specific adenosine-34 deaminase activity"/>
    <property type="evidence" value="ECO:0007669"/>
    <property type="project" value="UniProtKB-EC"/>
</dbReference>
<evidence type="ECO:0000256" key="8">
    <source>
        <dbReference type="HAMAP-Rule" id="MF_00972"/>
    </source>
</evidence>
<dbReference type="EC" id="3.5.4.33" evidence="8"/>
<comment type="cofactor">
    <cofactor evidence="8">
        <name>Zn(2+)</name>
        <dbReference type="ChEBI" id="CHEBI:29105"/>
    </cofactor>
    <text evidence="8">Binds 1 zinc ion per subunit.</text>
</comment>
<proteinExistence type="inferred from homology"/>
<evidence type="ECO:0000256" key="3">
    <source>
        <dbReference type="ARBA" id="ARBA00022694"/>
    </source>
</evidence>
<dbReference type="InterPro" id="IPR016193">
    <property type="entry name" value="Cytidine_deaminase-like"/>
</dbReference>
<evidence type="ECO:0000256" key="4">
    <source>
        <dbReference type="ARBA" id="ARBA00022723"/>
    </source>
</evidence>
<keyword evidence="6 8" id="KW-0862">Zinc</keyword>
<dbReference type="SUPFAM" id="SSF53927">
    <property type="entry name" value="Cytidine deaminase-like"/>
    <property type="match status" value="1"/>
</dbReference>
<evidence type="ECO:0000256" key="2">
    <source>
        <dbReference type="ARBA" id="ARBA00011738"/>
    </source>
</evidence>
<dbReference type="InterPro" id="IPR028883">
    <property type="entry name" value="tRNA_aden_deaminase"/>
</dbReference>
<evidence type="ECO:0000256" key="5">
    <source>
        <dbReference type="ARBA" id="ARBA00022801"/>
    </source>
</evidence>
<evidence type="ECO:0000313" key="12">
    <source>
        <dbReference type="Proteomes" id="UP001597365"/>
    </source>
</evidence>
<dbReference type="HAMAP" id="MF_00972">
    <property type="entry name" value="tRNA_aden_deaminase"/>
    <property type="match status" value="1"/>
</dbReference>
<keyword evidence="5 8" id="KW-0378">Hydrolase</keyword>
<comment type="catalytic activity">
    <reaction evidence="7 8">
        <text>adenosine(34) in tRNA + H2O + H(+) = inosine(34) in tRNA + NH4(+)</text>
        <dbReference type="Rhea" id="RHEA:43168"/>
        <dbReference type="Rhea" id="RHEA-COMP:10373"/>
        <dbReference type="Rhea" id="RHEA-COMP:10374"/>
        <dbReference type="ChEBI" id="CHEBI:15377"/>
        <dbReference type="ChEBI" id="CHEBI:15378"/>
        <dbReference type="ChEBI" id="CHEBI:28938"/>
        <dbReference type="ChEBI" id="CHEBI:74411"/>
        <dbReference type="ChEBI" id="CHEBI:82852"/>
        <dbReference type="EC" id="3.5.4.33"/>
    </reaction>
</comment>
<comment type="subunit">
    <text evidence="2 8">Homodimer.</text>
</comment>
<accession>A0ABW4PG78</accession>
<feature type="region of interest" description="Disordered" evidence="9">
    <location>
        <begin position="1"/>
        <end position="34"/>
    </location>
</feature>
<evidence type="ECO:0000313" key="11">
    <source>
        <dbReference type="EMBL" id="MFD1829070.1"/>
    </source>
</evidence>
<feature type="compositionally biased region" description="Low complexity" evidence="9">
    <location>
        <begin position="10"/>
        <end position="25"/>
    </location>
</feature>
<dbReference type="RefSeq" id="WP_380897249.1">
    <property type="nucleotide sequence ID" value="NZ_JBHUFU010000002.1"/>
</dbReference>
<protein>
    <recommendedName>
        <fullName evidence="8">tRNA-specific adenosine deaminase</fullName>
        <ecNumber evidence="8">3.5.4.33</ecNumber>
    </recommendedName>
</protein>
<dbReference type="InterPro" id="IPR016192">
    <property type="entry name" value="APOBEC/CMP_deaminase_Zn-bd"/>
</dbReference>
<comment type="caution">
    <text evidence="11">The sequence shown here is derived from an EMBL/GenBank/DDBJ whole genome shotgun (WGS) entry which is preliminary data.</text>
</comment>
<dbReference type="NCBIfam" id="NF008113">
    <property type="entry name" value="PRK10860.1"/>
    <property type="match status" value="1"/>
</dbReference>
<feature type="binding site" evidence="8">
    <location>
        <position position="112"/>
    </location>
    <ligand>
        <name>Zn(2+)</name>
        <dbReference type="ChEBI" id="CHEBI:29105"/>
        <note>catalytic</note>
    </ligand>
</feature>
<comment type="function">
    <text evidence="8">Catalyzes the deamination of adenosine to inosine at the wobble position 34 of tRNA(Arg2).</text>
</comment>
<feature type="binding site" evidence="8">
    <location>
        <position position="115"/>
    </location>
    <ligand>
        <name>Zn(2+)</name>
        <dbReference type="ChEBI" id="CHEBI:29105"/>
        <note>catalytic</note>
    </ligand>
</feature>
<evidence type="ECO:0000256" key="9">
    <source>
        <dbReference type="SAM" id="MobiDB-lite"/>
    </source>
</evidence>
<keyword evidence="4 8" id="KW-0479">Metal-binding</keyword>
<comment type="similarity">
    <text evidence="1">Belongs to the cytidine and deoxycytidylate deaminase family. ADAT2 subfamily.</text>
</comment>
<dbReference type="Proteomes" id="UP001597365">
    <property type="component" value="Unassembled WGS sequence"/>
</dbReference>
<dbReference type="InterPro" id="IPR002125">
    <property type="entry name" value="CMP_dCMP_dom"/>
</dbReference>
<feature type="domain" description="CMP/dCMP-type deaminase" evidence="10">
    <location>
        <begin position="30"/>
        <end position="142"/>
    </location>
</feature>
<dbReference type="CDD" id="cd01285">
    <property type="entry name" value="nucleoside_deaminase"/>
    <property type="match status" value="1"/>
</dbReference>
<feature type="region of interest" description="Disordered" evidence="9">
    <location>
        <begin position="178"/>
        <end position="200"/>
    </location>
</feature>
<name>A0ABW4PG78_9ACTN</name>
<dbReference type="PROSITE" id="PS00903">
    <property type="entry name" value="CYT_DCMP_DEAMINASES_1"/>
    <property type="match status" value="1"/>
</dbReference>
<evidence type="ECO:0000259" key="10">
    <source>
        <dbReference type="PROSITE" id="PS51747"/>
    </source>
</evidence>
<evidence type="ECO:0000256" key="7">
    <source>
        <dbReference type="ARBA" id="ARBA00048045"/>
    </source>
</evidence>
<organism evidence="11 12">
    <name type="scientific">Streptomyces desertarenae</name>
    <dbReference type="NCBI Taxonomy" id="2666184"/>
    <lineage>
        <taxon>Bacteria</taxon>
        <taxon>Bacillati</taxon>
        <taxon>Actinomycetota</taxon>
        <taxon>Actinomycetes</taxon>
        <taxon>Kitasatosporales</taxon>
        <taxon>Streptomycetaceae</taxon>
        <taxon>Streptomyces</taxon>
    </lineage>
</organism>
<keyword evidence="12" id="KW-1185">Reference proteome</keyword>
<dbReference type="Pfam" id="PF00383">
    <property type="entry name" value="dCMP_cyt_deam_1"/>
    <property type="match status" value="1"/>
</dbReference>
<evidence type="ECO:0000256" key="6">
    <source>
        <dbReference type="ARBA" id="ARBA00022833"/>
    </source>
</evidence>
<dbReference type="PANTHER" id="PTHR11079">
    <property type="entry name" value="CYTOSINE DEAMINASE FAMILY MEMBER"/>
    <property type="match status" value="1"/>
</dbReference>
<dbReference type="PROSITE" id="PS51747">
    <property type="entry name" value="CYT_DCMP_DEAMINASES_2"/>
    <property type="match status" value="1"/>
</dbReference>
<dbReference type="PANTHER" id="PTHR11079:SF202">
    <property type="entry name" value="TRNA-SPECIFIC ADENOSINE DEAMINASE"/>
    <property type="match status" value="1"/>
</dbReference>